<accession>A0A8J6FK69</accession>
<name>A0A8J6FK69_ELECQ</name>
<evidence type="ECO:0000256" key="1">
    <source>
        <dbReference type="SAM" id="MobiDB-lite"/>
    </source>
</evidence>
<dbReference type="AlphaFoldDB" id="A0A8J6FK69"/>
<evidence type="ECO:0000313" key="2">
    <source>
        <dbReference type="EMBL" id="KAG9489462.1"/>
    </source>
</evidence>
<reference evidence="2" key="1">
    <citation type="thesis" date="2020" institute="ProQuest LLC" country="789 East Eisenhower Parkway, Ann Arbor, MI, USA">
        <title>Comparative Genomics and Chromosome Evolution.</title>
        <authorList>
            <person name="Mudd A.B."/>
        </authorList>
    </citation>
    <scope>NUCLEOTIDE SEQUENCE</scope>
    <source>
        <strain evidence="2">HN-11 Male</strain>
        <tissue evidence="2">Kidney and liver</tissue>
    </source>
</reference>
<sequence length="92" mass="10282">MNPCLHQPRQEPLFGEDSGQSSWDWTDCQKRMIALLLAYCNWRTVPKVYNASPSMYDGNKANTAFSKSGNIKGIKQGSGNLKNIEEPGILPH</sequence>
<gene>
    <name evidence="2" type="ORF">GDO78_005433</name>
</gene>
<comment type="caution">
    <text evidence="2">The sequence shown here is derived from an EMBL/GenBank/DDBJ whole genome shotgun (WGS) entry which is preliminary data.</text>
</comment>
<organism evidence="2 3">
    <name type="scientific">Eleutherodactylus coqui</name>
    <name type="common">Puerto Rican coqui</name>
    <dbReference type="NCBI Taxonomy" id="57060"/>
    <lineage>
        <taxon>Eukaryota</taxon>
        <taxon>Metazoa</taxon>
        <taxon>Chordata</taxon>
        <taxon>Craniata</taxon>
        <taxon>Vertebrata</taxon>
        <taxon>Euteleostomi</taxon>
        <taxon>Amphibia</taxon>
        <taxon>Batrachia</taxon>
        <taxon>Anura</taxon>
        <taxon>Neobatrachia</taxon>
        <taxon>Hyloidea</taxon>
        <taxon>Eleutherodactylidae</taxon>
        <taxon>Eleutherodactylinae</taxon>
        <taxon>Eleutherodactylus</taxon>
        <taxon>Eleutherodactylus</taxon>
    </lineage>
</organism>
<dbReference type="EMBL" id="WNTK01000002">
    <property type="protein sequence ID" value="KAG9489462.1"/>
    <property type="molecule type" value="Genomic_DNA"/>
</dbReference>
<dbReference type="Proteomes" id="UP000770717">
    <property type="component" value="Unassembled WGS sequence"/>
</dbReference>
<keyword evidence="3" id="KW-1185">Reference proteome</keyword>
<evidence type="ECO:0000313" key="3">
    <source>
        <dbReference type="Proteomes" id="UP000770717"/>
    </source>
</evidence>
<protein>
    <submittedName>
        <fullName evidence="2">Uncharacterized protein</fullName>
    </submittedName>
</protein>
<proteinExistence type="predicted"/>
<feature type="region of interest" description="Disordered" evidence="1">
    <location>
        <begin position="1"/>
        <end position="21"/>
    </location>
</feature>